<accession>B2T1Y9</accession>
<dbReference type="EMBL" id="CP001052">
    <property type="protein sequence ID" value="ACD15600.1"/>
    <property type="molecule type" value="Genomic_DNA"/>
</dbReference>
<keyword evidence="1" id="KW-0472">Membrane</keyword>
<dbReference type="Proteomes" id="UP000001739">
    <property type="component" value="Chromosome 1"/>
</dbReference>
<keyword evidence="1" id="KW-0812">Transmembrane</keyword>
<name>B2T1Y9_PARPJ</name>
<gene>
    <name evidence="2" type="ordered locus">Bphyt_1184</name>
</gene>
<sequence length="81" mass="8608">MRSIEAVIMKAIPQDKCLHVILGMLIFAIGHFVTWQVGIACVVVGGILKELIDHFTGGDVSAWDAVATLTGGLIGLVCFAR</sequence>
<reference evidence="2 3" key="1">
    <citation type="journal article" date="2011" name="J. Bacteriol.">
        <title>Complete genome sequence of the plant growth-promoting endophyte Burkholderia phytofirmans strain PsJN.</title>
        <authorList>
            <person name="Weilharter A."/>
            <person name="Mitter B."/>
            <person name="Shin M.V."/>
            <person name="Chain P.S."/>
            <person name="Nowak J."/>
            <person name="Sessitsch A."/>
        </authorList>
    </citation>
    <scope>NUCLEOTIDE SEQUENCE [LARGE SCALE GENOMIC DNA]</scope>
    <source>
        <strain evidence="3">DSM 17436 / LMG 22146 / PsJN</strain>
    </source>
</reference>
<keyword evidence="1" id="KW-1133">Transmembrane helix</keyword>
<proteinExistence type="predicted"/>
<organism evidence="2 3">
    <name type="scientific">Paraburkholderia phytofirmans (strain DSM 17436 / LMG 22146 / PsJN)</name>
    <name type="common">Burkholderia phytofirmans</name>
    <dbReference type="NCBI Taxonomy" id="398527"/>
    <lineage>
        <taxon>Bacteria</taxon>
        <taxon>Pseudomonadati</taxon>
        <taxon>Pseudomonadota</taxon>
        <taxon>Betaproteobacteria</taxon>
        <taxon>Burkholderiales</taxon>
        <taxon>Burkholderiaceae</taxon>
        <taxon>Paraburkholderia</taxon>
    </lineage>
</organism>
<feature type="transmembrane region" description="Helical" evidence="1">
    <location>
        <begin position="20"/>
        <end position="48"/>
    </location>
</feature>
<dbReference type="HOGENOM" id="CLU_2567292_0_0_4"/>
<evidence type="ECO:0000256" key="1">
    <source>
        <dbReference type="SAM" id="Phobius"/>
    </source>
</evidence>
<protein>
    <submittedName>
        <fullName evidence="2">Uncharacterized protein</fullName>
    </submittedName>
</protein>
<evidence type="ECO:0000313" key="2">
    <source>
        <dbReference type="EMBL" id="ACD15600.1"/>
    </source>
</evidence>
<evidence type="ECO:0000313" key="3">
    <source>
        <dbReference type="Proteomes" id="UP000001739"/>
    </source>
</evidence>
<feature type="transmembrane region" description="Helical" evidence="1">
    <location>
        <begin position="60"/>
        <end position="80"/>
    </location>
</feature>
<dbReference type="KEGG" id="bpy:Bphyt_1184"/>
<dbReference type="STRING" id="398527.Bphyt_1184"/>
<dbReference type="AlphaFoldDB" id="B2T1Y9"/>